<evidence type="ECO:0000313" key="3">
    <source>
        <dbReference type="Proteomes" id="UP000301751"/>
    </source>
</evidence>
<dbReference type="AlphaFoldDB" id="A0A480AYB5"/>
<comment type="caution">
    <text evidence="2">The sequence shown here is derived from an EMBL/GenBank/DDBJ whole genome shotgun (WGS) entry which is preliminary data.</text>
</comment>
<keyword evidence="3" id="KW-1185">Reference proteome</keyword>
<dbReference type="InterPro" id="IPR050259">
    <property type="entry name" value="SDR"/>
</dbReference>
<evidence type="ECO:0000313" key="2">
    <source>
        <dbReference type="EMBL" id="GCL66301.1"/>
    </source>
</evidence>
<comment type="similarity">
    <text evidence="1">Belongs to the short-chain dehydrogenases/reductases (SDR) family.</text>
</comment>
<name>A0A480AYB5_9BURK</name>
<dbReference type="RefSeq" id="WP_137736002.1">
    <property type="nucleotide sequence ID" value="NZ_BJCL01000032.1"/>
</dbReference>
<dbReference type="PANTHER" id="PTHR42879">
    <property type="entry name" value="3-OXOACYL-(ACYL-CARRIER-PROTEIN) REDUCTASE"/>
    <property type="match status" value="1"/>
</dbReference>
<dbReference type="InterPro" id="IPR002347">
    <property type="entry name" value="SDR_fam"/>
</dbReference>
<dbReference type="InterPro" id="IPR036291">
    <property type="entry name" value="NAD(P)-bd_dom_sf"/>
</dbReference>
<dbReference type="Pfam" id="PF00106">
    <property type="entry name" value="adh_short"/>
    <property type="match status" value="1"/>
</dbReference>
<accession>A0A480AYB5</accession>
<dbReference type="SUPFAM" id="SSF51735">
    <property type="entry name" value="NAD(P)-binding Rossmann-fold domains"/>
    <property type="match status" value="1"/>
</dbReference>
<organism evidence="2 3">
    <name type="scientific">Pseudaquabacterium pictum</name>
    <dbReference type="NCBI Taxonomy" id="2315236"/>
    <lineage>
        <taxon>Bacteria</taxon>
        <taxon>Pseudomonadati</taxon>
        <taxon>Pseudomonadota</taxon>
        <taxon>Betaproteobacteria</taxon>
        <taxon>Burkholderiales</taxon>
        <taxon>Sphaerotilaceae</taxon>
        <taxon>Pseudaquabacterium</taxon>
    </lineage>
</organism>
<proteinExistence type="inferred from homology"/>
<sequence length="267" mass="26747">MDLELSGKRALVTGGSRGIGKAIARVLAQEGASVALLARDAATLQAAAAELAAETGRSVLGVVADTRDDAAVQAAVAQAMAGLGGSIDILVNAAAEPAGYAGPPKLGEITGAFFQGELDTKVMGYIRCSQAVVPGMRAASWGRIVHVSGLAARQTGNTVGSIRNVAVAALAKNMADELGPVGIQVTVVHPGITRTERTAPLVAARAAAQGVDPAALEAQMAAGNSIQHLVDATEVAWVVAFLCSPKSRAINGDAVCVGGGAPKAIHY</sequence>
<evidence type="ECO:0000256" key="1">
    <source>
        <dbReference type="ARBA" id="ARBA00006484"/>
    </source>
</evidence>
<reference evidence="3" key="1">
    <citation type="submission" date="2019-03" db="EMBL/GenBank/DDBJ databases">
        <title>Aquabacterium pictum sp.nov., the first bacteriochlorophyll a-containing freshwater bacterium in the genus Aquabacterium of the class Betaproteobacteria.</title>
        <authorList>
            <person name="Hirose S."/>
            <person name="Tank M."/>
            <person name="Hara E."/>
            <person name="Tamaki H."/>
            <person name="Takaichi S."/>
            <person name="Haruta S."/>
            <person name="Hanada S."/>
        </authorList>
    </citation>
    <scope>NUCLEOTIDE SEQUENCE [LARGE SCALE GENOMIC DNA]</scope>
    <source>
        <strain evidence="3">W35</strain>
    </source>
</reference>
<dbReference type="PRINTS" id="PR00081">
    <property type="entry name" value="GDHRDH"/>
</dbReference>
<dbReference type="Gene3D" id="3.40.50.720">
    <property type="entry name" value="NAD(P)-binding Rossmann-like Domain"/>
    <property type="match status" value="1"/>
</dbReference>
<dbReference type="EMBL" id="BJCL01000032">
    <property type="protein sequence ID" value="GCL66301.1"/>
    <property type="molecule type" value="Genomic_DNA"/>
</dbReference>
<gene>
    <name evidence="2" type="ORF">AQPW35_53820</name>
</gene>
<dbReference type="Proteomes" id="UP000301751">
    <property type="component" value="Unassembled WGS sequence"/>
</dbReference>
<dbReference type="OrthoDB" id="9803333at2"/>
<protein>
    <submittedName>
        <fullName evidence="2">Short-chain dehydrogenase</fullName>
    </submittedName>
</protein>
<dbReference type="PANTHER" id="PTHR42879:SF6">
    <property type="entry name" value="NADPH-DEPENDENT REDUCTASE BACG"/>
    <property type="match status" value="1"/>
</dbReference>